<comment type="caution">
    <text evidence="1">The sequence shown here is derived from an EMBL/GenBank/DDBJ whole genome shotgun (WGS) entry which is preliminary data.</text>
</comment>
<dbReference type="AlphaFoldDB" id="A0A108UBN1"/>
<gene>
    <name evidence="1" type="ORF">AZ78_3646</name>
</gene>
<name>A0A108UBN1_9GAMM</name>
<organism evidence="1 2">
    <name type="scientific">Lysobacter capsici AZ78</name>
    <dbReference type="NCBI Taxonomy" id="1444315"/>
    <lineage>
        <taxon>Bacteria</taxon>
        <taxon>Pseudomonadati</taxon>
        <taxon>Pseudomonadota</taxon>
        <taxon>Gammaproteobacteria</taxon>
        <taxon>Lysobacterales</taxon>
        <taxon>Lysobacteraceae</taxon>
        <taxon>Lysobacter</taxon>
    </lineage>
</organism>
<evidence type="ECO:0000313" key="2">
    <source>
        <dbReference type="Proteomes" id="UP000023435"/>
    </source>
</evidence>
<reference evidence="1 2" key="1">
    <citation type="journal article" date="2014" name="Genome Announc.">
        <title>Draft Genome Sequence of Lysobacter capsici AZ78, a Bacterium Antagonistic to Plant-Pathogenic Oomycetes.</title>
        <authorList>
            <person name="Puopolo G."/>
            <person name="Sonego P."/>
            <person name="Engelen K."/>
            <person name="Pertot I."/>
        </authorList>
    </citation>
    <scope>NUCLEOTIDE SEQUENCE [LARGE SCALE GENOMIC DNA]</scope>
    <source>
        <strain evidence="1 2">AZ78</strain>
    </source>
</reference>
<sequence length="58" mass="6547">MCLARRRCCWKRSPVVMAMKYLRIQWPSHAACSGSGSSSQVSFELQRADVVKRLSSLS</sequence>
<evidence type="ECO:0000313" key="1">
    <source>
        <dbReference type="EMBL" id="KWS06092.1"/>
    </source>
</evidence>
<dbReference type="EMBL" id="JAJA02000001">
    <property type="protein sequence ID" value="KWS06092.1"/>
    <property type="molecule type" value="Genomic_DNA"/>
</dbReference>
<protein>
    <submittedName>
        <fullName evidence="1">Uncharacterized protein</fullName>
    </submittedName>
</protein>
<proteinExistence type="predicted"/>
<keyword evidence="2" id="KW-1185">Reference proteome</keyword>
<accession>A0A108UBN1</accession>
<dbReference type="Proteomes" id="UP000023435">
    <property type="component" value="Unassembled WGS sequence"/>
</dbReference>